<evidence type="ECO:0000256" key="1">
    <source>
        <dbReference type="ARBA" id="ARBA00004141"/>
    </source>
</evidence>
<dbReference type="Pfam" id="PF01925">
    <property type="entry name" value="TauE"/>
    <property type="match status" value="1"/>
</dbReference>
<feature type="transmembrane region" description="Helical" evidence="6">
    <location>
        <begin position="92"/>
        <end position="118"/>
    </location>
</feature>
<sequence>IQHWKRGNVNLKVTAIFGLFGVVGTYAGALLGVITPVVIQLGIFAVVMYAAAWRMLKPRPPQPRSVGAAAVIECENGDCEEIRYAHIALHGIGVGVLTGLVGVGGGFLIVPALVLLSGLSMKRAVGTSLSIVALKSFAGFAGYATAVPIDYGLMAIFTAIAIAGSVAGSILGHRLHGDHLKKAFGVFLLFVATYILIKSVLFG</sequence>
<evidence type="ECO:0000313" key="7">
    <source>
        <dbReference type="EMBL" id="HDK37807.1"/>
    </source>
</evidence>
<feature type="transmembrane region" description="Helical" evidence="6">
    <location>
        <begin position="124"/>
        <end position="144"/>
    </location>
</feature>
<feature type="transmembrane region" description="Helical" evidence="6">
    <location>
        <begin position="151"/>
        <end position="171"/>
    </location>
</feature>
<keyword evidence="3 6" id="KW-0812">Transmembrane</keyword>
<dbReference type="InterPro" id="IPR051598">
    <property type="entry name" value="TSUP/Inactive_protease-like"/>
</dbReference>
<feature type="transmembrane region" description="Helical" evidence="6">
    <location>
        <begin position="183"/>
        <end position="202"/>
    </location>
</feature>
<protein>
    <recommendedName>
        <fullName evidence="6">Probable membrane transporter protein</fullName>
    </recommendedName>
</protein>
<accession>A0A831NTA6</accession>
<dbReference type="GO" id="GO:0005886">
    <property type="term" value="C:plasma membrane"/>
    <property type="evidence" value="ECO:0007669"/>
    <property type="project" value="UniProtKB-SubCell"/>
</dbReference>
<evidence type="ECO:0000256" key="4">
    <source>
        <dbReference type="ARBA" id="ARBA00022989"/>
    </source>
</evidence>
<evidence type="ECO:0000256" key="3">
    <source>
        <dbReference type="ARBA" id="ARBA00022692"/>
    </source>
</evidence>
<feature type="transmembrane region" description="Helical" evidence="6">
    <location>
        <begin position="37"/>
        <end position="56"/>
    </location>
</feature>
<comment type="caution">
    <text evidence="7">The sequence shown here is derived from an EMBL/GenBank/DDBJ whole genome shotgun (WGS) entry which is preliminary data.</text>
</comment>
<evidence type="ECO:0000256" key="6">
    <source>
        <dbReference type="RuleBase" id="RU363041"/>
    </source>
</evidence>
<keyword evidence="4 6" id="KW-1133">Transmembrane helix</keyword>
<dbReference type="AlphaFoldDB" id="A0A831NTA6"/>
<gene>
    <name evidence="7" type="ORF">ENG92_02165</name>
</gene>
<evidence type="ECO:0000256" key="5">
    <source>
        <dbReference type="ARBA" id="ARBA00023136"/>
    </source>
</evidence>
<evidence type="ECO:0000256" key="2">
    <source>
        <dbReference type="ARBA" id="ARBA00009142"/>
    </source>
</evidence>
<feature type="transmembrane region" description="Helical" evidence="6">
    <location>
        <begin position="12"/>
        <end position="31"/>
    </location>
</feature>
<dbReference type="Proteomes" id="UP000885822">
    <property type="component" value="Unassembled WGS sequence"/>
</dbReference>
<keyword evidence="5 6" id="KW-0472">Membrane</keyword>
<dbReference type="EMBL" id="DRCV01000099">
    <property type="protein sequence ID" value="HDK37807.1"/>
    <property type="molecule type" value="Genomic_DNA"/>
</dbReference>
<name>A0A831NTA6_9GAMM</name>
<dbReference type="InterPro" id="IPR002781">
    <property type="entry name" value="TM_pro_TauE-like"/>
</dbReference>
<keyword evidence="6" id="KW-1003">Cell membrane</keyword>
<proteinExistence type="inferred from homology"/>
<comment type="similarity">
    <text evidence="2 6">Belongs to the 4-toluene sulfonate uptake permease (TSUP) (TC 2.A.102) family.</text>
</comment>
<dbReference type="PANTHER" id="PTHR43701">
    <property type="entry name" value="MEMBRANE TRANSPORTER PROTEIN MJ0441-RELATED"/>
    <property type="match status" value="1"/>
</dbReference>
<organism evidence="7">
    <name type="scientific">Thiolapillus brandeum</name>
    <dbReference type="NCBI Taxonomy" id="1076588"/>
    <lineage>
        <taxon>Bacteria</taxon>
        <taxon>Pseudomonadati</taxon>
        <taxon>Pseudomonadota</taxon>
        <taxon>Gammaproteobacteria</taxon>
        <taxon>Chromatiales</taxon>
        <taxon>Sedimenticolaceae</taxon>
        <taxon>Thiolapillus</taxon>
    </lineage>
</organism>
<reference evidence="7" key="1">
    <citation type="journal article" date="2020" name="mSystems">
        <title>Genome- and Community-Level Interaction Insights into Carbon Utilization and Element Cycling Functions of Hydrothermarchaeota in Hydrothermal Sediment.</title>
        <authorList>
            <person name="Zhou Z."/>
            <person name="Liu Y."/>
            <person name="Xu W."/>
            <person name="Pan J."/>
            <person name="Luo Z.H."/>
            <person name="Li M."/>
        </authorList>
    </citation>
    <scope>NUCLEOTIDE SEQUENCE [LARGE SCALE GENOMIC DNA]</scope>
    <source>
        <strain evidence="7">HyVt-26</strain>
    </source>
</reference>
<feature type="non-terminal residue" evidence="7">
    <location>
        <position position="1"/>
    </location>
</feature>
<dbReference type="PANTHER" id="PTHR43701:SF2">
    <property type="entry name" value="MEMBRANE TRANSPORTER PROTEIN YJNA-RELATED"/>
    <property type="match status" value="1"/>
</dbReference>
<comment type="subcellular location">
    <subcellularLocation>
        <location evidence="6">Cell membrane</location>
        <topology evidence="6">Multi-pass membrane protein</topology>
    </subcellularLocation>
    <subcellularLocation>
        <location evidence="1">Membrane</location>
        <topology evidence="1">Multi-pass membrane protein</topology>
    </subcellularLocation>
</comment>